<dbReference type="Ensembl" id="ENSSGRT00000084594.1">
    <property type="protein sequence ID" value="ENSSGRP00000079437.1"/>
    <property type="gene ID" value="ENSSGRG00000040240.1"/>
</dbReference>
<dbReference type="SUPFAM" id="SSF63829">
    <property type="entry name" value="Calcium-dependent phosphotriesterase"/>
    <property type="match status" value="1"/>
</dbReference>
<dbReference type="EC" id="3.1.1.2" evidence="7"/>
<comment type="similarity">
    <text evidence="2 7">Belongs to the paraoxonase family.</text>
</comment>
<feature type="binding site" evidence="6">
    <location>
        <position position="153"/>
    </location>
    <ligand>
        <name>Ca(2+)</name>
        <dbReference type="ChEBI" id="CHEBI:29108"/>
        <label>1</label>
        <note>catalytic</note>
    </ligand>
</feature>
<reference evidence="8" key="1">
    <citation type="submission" date="2025-08" db="UniProtKB">
        <authorList>
            <consortium name="Ensembl"/>
        </authorList>
    </citation>
    <scope>IDENTIFICATION</scope>
</reference>
<dbReference type="Gene3D" id="2.120.10.30">
    <property type="entry name" value="TolB, C-terminal domain"/>
    <property type="match status" value="1"/>
</dbReference>
<dbReference type="InterPro" id="IPR051288">
    <property type="entry name" value="Serum_paraoxonase/arylesterase"/>
</dbReference>
<reference evidence="8" key="2">
    <citation type="submission" date="2025-09" db="UniProtKB">
        <authorList>
            <consortium name="Ensembl"/>
        </authorList>
    </citation>
    <scope>IDENTIFICATION</scope>
</reference>
<evidence type="ECO:0000256" key="5">
    <source>
        <dbReference type="ARBA" id="ARBA00023180"/>
    </source>
</evidence>
<keyword evidence="5 7" id="KW-0325">Glycoprotein</keyword>
<proteinExistence type="inferred from homology"/>
<keyword evidence="9" id="KW-1185">Reference proteome</keyword>
<dbReference type="Proteomes" id="UP000472262">
    <property type="component" value="Unassembled WGS sequence"/>
</dbReference>
<feature type="binding site" evidence="6">
    <location>
        <position position="152"/>
    </location>
    <ligand>
        <name>Ca(2+)</name>
        <dbReference type="ChEBI" id="CHEBI:29108"/>
        <label>1</label>
        <note>catalytic</note>
    </ligand>
</feature>
<evidence type="ECO:0000256" key="6">
    <source>
        <dbReference type="PIRSR" id="PIRSR602640-2"/>
    </source>
</evidence>
<comment type="cofactor">
    <cofactor evidence="6 7">
        <name>Ca(2+)</name>
        <dbReference type="ChEBI" id="CHEBI:29108"/>
    </cofactor>
    <text evidence="6 7">Binds 2 calcium ions per subunit.</text>
</comment>
<evidence type="ECO:0000256" key="4">
    <source>
        <dbReference type="ARBA" id="ARBA00023157"/>
    </source>
</evidence>
<evidence type="ECO:0000313" key="9">
    <source>
        <dbReference type="Proteomes" id="UP000472262"/>
    </source>
</evidence>
<organism evidence="8 9">
    <name type="scientific">Sinocyclocheilus grahami</name>
    <name type="common">Dianchi golden-line fish</name>
    <name type="synonym">Barbus grahami</name>
    <dbReference type="NCBI Taxonomy" id="75366"/>
    <lineage>
        <taxon>Eukaryota</taxon>
        <taxon>Metazoa</taxon>
        <taxon>Chordata</taxon>
        <taxon>Craniata</taxon>
        <taxon>Vertebrata</taxon>
        <taxon>Euteleostomi</taxon>
        <taxon>Actinopterygii</taxon>
        <taxon>Neopterygii</taxon>
        <taxon>Teleostei</taxon>
        <taxon>Ostariophysi</taxon>
        <taxon>Cypriniformes</taxon>
        <taxon>Cyprinidae</taxon>
        <taxon>Cyprininae</taxon>
        <taxon>Sinocyclocheilus</taxon>
    </lineage>
</organism>
<dbReference type="InterPro" id="IPR002640">
    <property type="entry name" value="Arylesterase"/>
</dbReference>
<dbReference type="Pfam" id="PF01731">
    <property type="entry name" value="Arylesterase"/>
    <property type="match status" value="1"/>
</dbReference>
<feature type="binding site" evidence="6">
    <location>
        <position position="52"/>
    </location>
    <ligand>
        <name>Ca(2+)</name>
        <dbReference type="ChEBI" id="CHEBI:29108"/>
        <label>1</label>
        <note>catalytic</note>
    </ligand>
</feature>
<dbReference type="GO" id="GO:0004064">
    <property type="term" value="F:arylesterase activity"/>
    <property type="evidence" value="ECO:0007669"/>
    <property type="project" value="UniProtKB-UniRule"/>
</dbReference>
<sequence length="243" mass="27053">MIFREQNFGRILIPYGFSVYFIVQVEIFRFVENENTLQYIKAIKHELLLNVNDIVAVGTESFYATNDLYFTNGILKFVEPFLSLPWCDVVYYSPQTLQVVAGGFLIANGIKISPDKRHLYVSNIMKHKISVTNPVHELPISLTLVDVGSVCDNIEVDHESGDLWLSCHPNGLKFMLSDPNDPPGSEVRYKSIIPCSPVAQGDSGRLYADDGSVIVASSVATQYGGKLLIGTVYQKALICDLKL</sequence>
<keyword evidence="4 7" id="KW-1015">Disulfide bond</keyword>
<dbReference type="PANTHER" id="PTHR11799">
    <property type="entry name" value="PARAOXONASE"/>
    <property type="match status" value="1"/>
</dbReference>
<evidence type="ECO:0000256" key="7">
    <source>
        <dbReference type="RuleBase" id="RU368025"/>
    </source>
</evidence>
<evidence type="ECO:0000256" key="2">
    <source>
        <dbReference type="ARBA" id="ARBA00008595"/>
    </source>
</evidence>
<comment type="catalytic activity">
    <reaction evidence="1 7">
        <text>a phenyl acetate + H2O = a phenol + acetate + H(+)</text>
        <dbReference type="Rhea" id="RHEA:17309"/>
        <dbReference type="ChEBI" id="CHEBI:15377"/>
        <dbReference type="ChEBI" id="CHEBI:15378"/>
        <dbReference type="ChEBI" id="CHEBI:30089"/>
        <dbReference type="ChEBI" id="CHEBI:33853"/>
        <dbReference type="ChEBI" id="CHEBI:140310"/>
        <dbReference type="EC" id="3.1.1.2"/>
    </reaction>
</comment>
<dbReference type="InterPro" id="IPR011042">
    <property type="entry name" value="6-blade_b-propeller_TolB-like"/>
</dbReference>
<evidence type="ECO:0000313" key="8">
    <source>
        <dbReference type="Ensembl" id="ENSSGRP00000079437.1"/>
    </source>
</evidence>
<keyword evidence="6 7" id="KW-0106">Calcium</keyword>
<feature type="binding site" evidence="6">
    <location>
        <position position="108"/>
    </location>
    <ligand>
        <name>Ca(2+)</name>
        <dbReference type="ChEBI" id="CHEBI:29108"/>
        <label>1</label>
        <note>catalytic</note>
    </ligand>
</feature>
<dbReference type="PRINTS" id="PR01785">
    <property type="entry name" value="PARAOXONASE"/>
</dbReference>
<dbReference type="AlphaFoldDB" id="A0A672QTE4"/>
<accession>A0A672QTE4</accession>
<feature type="binding site" evidence="6">
    <location>
        <position position="53"/>
    </location>
    <ligand>
        <name>Ca(2+)</name>
        <dbReference type="ChEBI" id="CHEBI:29108"/>
        <label>1</label>
        <note>catalytic</note>
    </ligand>
</feature>
<dbReference type="GO" id="GO:0046872">
    <property type="term" value="F:metal ion binding"/>
    <property type="evidence" value="ECO:0007669"/>
    <property type="project" value="UniProtKB-KW"/>
</dbReference>
<dbReference type="PANTHER" id="PTHR11799:SF12">
    <property type="entry name" value="PARAOXONASE-RELATED"/>
    <property type="match status" value="1"/>
</dbReference>
<keyword evidence="3 7" id="KW-0378">Hydrolase</keyword>
<dbReference type="OMA" id="WEDENTG"/>
<keyword evidence="6 7" id="KW-0479">Metal-binding</keyword>
<evidence type="ECO:0000256" key="3">
    <source>
        <dbReference type="ARBA" id="ARBA00022801"/>
    </source>
</evidence>
<name>A0A672QTE4_SINGR</name>
<evidence type="ECO:0000256" key="1">
    <source>
        <dbReference type="ARBA" id="ARBA00000368"/>
    </source>
</evidence>
<protein>
    <recommendedName>
        <fullName evidence="7">Paraoxonase</fullName>
        <ecNumber evidence="7">3.1.1.2</ecNumber>
    </recommendedName>
</protein>